<proteinExistence type="predicted"/>
<sequence>MRTFTLYTLKIWLIAALPPSLYVCWYYGAFTIALEQQDKFLFNTFTYMGPAAVFAGFCMKQLYAAHIGEYQRKAMIWLCNVMGLVPVTVLAGNSEPGMVTIFLLYLSSTVAILAVKAPSARQTPLQLPLHGRHITLRPDHEINPWRGMVVSGIHTLPIRLKLDRNAPYPQLECHSLEKEDIFHLIADFVPVRVSACLPGKSEPLFSAILEIDHSLN</sequence>
<gene>
    <name evidence="2" type="ORF">WJU22_21030</name>
</gene>
<reference evidence="2 3" key="1">
    <citation type="submission" date="2024-03" db="EMBL/GenBank/DDBJ databases">
        <title>Chitinophaga caseinilytica sp. nov., a casein hydrolysing bacterium isolated from forest soil.</title>
        <authorList>
            <person name="Lee D.S."/>
            <person name="Han D.M."/>
            <person name="Baek J.H."/>
            <person name="Choi D.G."/>
            <person name="Jeon J.H."/>
            <person name="Jeon C.O."/>
        </authorList>
    </citation>
    <scope>NUCLEOTIDE SEQUENCE [LARGE SCALE GENOMIC DNA]</scope>
    <source>
        <strain evidence="2 3">KACC 19118</strain>
    </source>
</reference>
<keyword evidence="1" id="KW-1133">Transmembrane helix</keyword>
<dbReference type="EMBL" id="CP150096">
    <property type="protein sequence ID" value="WZN45386.1"/>
    <property type="molecule type" value="Genomic_DNA"/>
</dbReference>
<feature type="transmembrane region" description="Helical" evidence="1">
    <location>
        <begin position="40"/>
        <end position="62"/>
    </location>
</feature>
<evidence type="ECO:0000313" key="3">
    <source>
        <dbReference type="Proteomes" id="UP001449657"/>
    </source>
</evidence>
<accession>A0ABZ2Z3Y9</accession>
<evidence type="ECO:0000256" key="1">
    <source>
        <dbReference type="SAM" id="Phobius"/>
    </source>
</evidence>
<organism evidence="2 3">
    <name type="scientific">Chitinophaga caseinilytica</name>
    <dbReference type="NCBI Taxonomy" id="2267521"/>
    <lineage>
        <taxon>Bacteria</taxon>
        <taxon>Pseudomonadati</taxon>
        <taxon>Bacteroidota</taxon>
        <taxon>Chitinophagia</taxon>
        <taxon>Chitinophagales</taxon>
        <taxon>Chitinophagaceae</taxon>
        <taxon>Chitinophaga</taxon>
    </lineage>
</organism>
<keyword evidence="1" id="KW-0472">Membrane</keyword>
<protein>
    <submittedName>
        <fullName evidence="2">Uncharacterized protein</fullName>
    </submittedName>
</protein>
<dbReference type="RefSeq" id="WP_341840138.1">
    <property type="nucleotide sequence ID" value="NZ_CP149792.1"/>
</dbReference>
<feature type="transmembrane region" description="Helical" evidence="1">
    <location>
        <begin position="12"/>
        <end position="34"/>
    </location>
</feature>
<feature type="transmembrane region" description="Helical" evidence="1">
    <location>
        <begin position="97"/>
        <end position="115"/>
    </location>
</feature>
<keyword evidence="3" id="KW-1185">Reference proteome</keyword>
<evidence type="ECO:0000313" key="2">
    <source>
        <dbReference type="EMBL" id="WZN45386.1"/>
    </source>
</evidence>
<keyword evidence="1" id="KW-0812">Transmembrane</keyword>
<dbReference type="Proteomes" id="UP001449657">
    <property type="component" value="Chromosome"/>
</dbReference>
<name>A0ABZ2Z3Y9_9BACT</name>
<feature type="transmembrane region" description="Helical" evidence="1">
    <location>
        <begin position="74"/>
        <end position="91"/>
    </location>
</feature>